<protein>
    <submittedName>
        <fullName evidence="3">GIY-YIG catalytic domain protein</fullName>
    </submittedName>
</protein>
<dbReference type="OrthoDB" id="9807770at2"/>
<dbReference type="PROSITE" id="PS50164">
    <property type="entry name" value="GIY_YIG"/>
    <property type="match status" value="1"/>
</dbReference>
<dbReference type="Proteomes" id="UP000469440">
    <property type="component" value="Unassembled WGS sequence"/>
</dbReference>
<dbReference type="CDD" id="cd10456">
    <property type="entry name" value="GIY-YIG_UPF0213"/>
    <property type="match status" value="1"/>
</dbReference>
<evidence type="ECO:0000256" key="1">
    <source>
        <dbReference type="ARBA" id="ARBA00007435"/>
    </source>
</evidence>
<name>A0A6N8HUT8_9FIRM</name>
<dbReference type="PANTHER" id="PTHR34477:SF1">
    <property type="entry name" value="UPF0213 PROTEIN YHBQ"/>
    <property type="match status" value="1"/>
</dbReference>
<comment type="caution">
    <text evidence="3">The sequence shown here is derived from an EMBL/GenBank/DDBJ whole genome shotgun (WGS) entry which is preliminary data.</text>
</comment>
<proteinExistence type="inferred from homology"/>
<dbReference type="InterPro" id="IPR050190">
    <property type="entry name" value="UPF0213_domain"/>
</dbReference>
<dbReference type="SUPFAM" id="SSF82771">
    <property type="entry name" value="GIY-YIG endonuclease"/>
    <property type="match status" value="1"/>
</dbReference>
<dbReference type="InterPro" id="IPR035901">
    <property type="entry name" value="GIY-YIG_endonuc_sf"/>
</dbReference>
<comment type="similarity">
    <text evidence="1">Belongs to the UPF0213 family.</text>
</comment>
<dbReference type="Gene3D" id="3.40.1440.10">
    <property type="entry name" value="GIY-YIG endonuclease"/>
    <property type="match status" value="1"/>
</dbReference>
<dbReference type="InterPro" id="IPR000305">
    <property type="entry name" value="GIY-YIG_endonuc"/>
</dbReference>
<evidence type="ECO:0000313" key="4">
    <source>
        <dbReference type="Proteomes" id="UP000469440"/>
    </source>
</evidence>
<gene>
    <name evidence="3" type="ORF">CAFE_00460</name>
</gene>
<sequence>MKSVKASKYYAYMLRCSDGTIYSGYTTDPPRRAAVHNRGKGAKYTRSRLPVTLVYQENFSTKSEALKREVSLKKLSHSEKIALIEGKAKMQLD</sequence>
<dbReference type="AlphaFoldDB" id="A0A6N8HUT8"/>
<dbReference type="Pfam" id="PF01541">
    <property type="entry name" value="GIY-YIG"/>
    <property type="match status" value="1"/>
</dbReference>
<feature type="domain" description="GIY-YIG" evidence="2">
    <location>
        <begin position="7"/>
        <end position="82"/>
    </location>
</feature>
<evidence type="ECO:0000259" key="2">
    <source>
        <dbReference type="PROSITE" id="PS50164"/>
    </source>
</evidence>
<organism evidence="3 4">
    <name type="scientific">Caproicibacter fermentans</name>
    <dbReference type="NCBI Taxonomy" id="2576756"/>
    <lineage>
        <taxon>Bacteria</taxon>
        <taxon>Bacillati</taxon>
        <taxon>Bacillota</taxon>
        <taxon>Clostridia</taxon>
        <taxon>Eubacteriales</taxon>
        <taxon>Acutalibacteraceae</taxon>
        <taxon>Caproicibacter</taxon>
    </lineage>
</organism>
<dbReference type="RefSeq" id="WP_156989449.1">
    <property type="nucleotide sequence ID" value="NZ_VWXL01000002.1"/>
</dbReference>
<accession>A0A6N8HUT8</accession>
<evidence type="ECO:0000313" key="3">
    <source>
        <dbReference type="EMBL" id="MVB09398.1"/>
    </source>
</evidence>
<dbReference type="PANTHER" id="PTHR34477">
    <property type="entry name" value="UPF0213 PROTEIN YHBQ"/>
    <property type="match status" value="1"/>
</dbReference>
<reference evidence="3 4" key="1">
    <citation type="submission" date="2019-09" db="EMBL/GenBank/DDBJ databases">
        <title>Genome sequence of Clostridium sp. EA1.</title>
        <authorList>
            <person name="Poehlein A."/>
            <person name="Bengelsdorf F.R."/>
            <person name="Daniel R."/>
        </authorList>
    </citation>
    <scope>NUCLEOTIDE SEQUENCE [LARGE SCALE GENOMIC DNA]</scope>
    <source>
        <strain evidence="3 4">EA1</strain>
    </source>
</reference>
<dbReference type="EMBL" id="VWXL01000002">
    <property type="protein sequence ID" value="MVB09398.1"/>
    <property type="molecule type" value="Genomic_DNA"/>
</dbReference>
<keyword evidence="4" id="KW-1185">Reference proteome</keyword>